<dbReference type="EMBL" id="SGJD01000807">
    <property type="protein sequence ID" value="KAB0403434.1"/>
    <property type="molecule type" value="Genomic_DNA"/>
</dbReference>
<keyword evidence="2" id="KW-1185">Reference proteome</keyword>
<sequence>MIITTWIVYILARKGAGFPFPPKVSSDVEVVESEAVSVVQHWLKKTEEEASQDIKEKMSTNCPPTHGQDVHVTRDVVKHHLSKSDLLTNQSQEVLEERTRIQFIRWSHTRIFQVPSEVRNDAMRERIEQGHTALGWERGRTGFGPAPDQGRDLGSCGLSACTQYQWSRQWLSVLLWKVACRGQEMPLQEASVRERLLHPCHAGETMLIVVAAGVLGQISPGVYTRFPALLWGWDCRTDGGRIVGAGKAIASTALGFEGVGRGLGDVVSDQA</sequence>
<name>A0A6A1Q812_BALPH</name>
<dbReference type="OrthoDB" id="9012529at2759"/>
<organism evidence="1 2">
    <name type="scientific">Balaenoptera physalus</name>
    <name type="common">Fin whale</name>
    <name type="synonym">Balaena physalus</name>
    <dbReference type="NCBI Taxonomy" id="9770"/>
    <lineage>
        <taxon>Eukaryota</taxon>
        <taxon>Metazoa</taxon>
        <taxon>Chordata</taxon>
        <taxon>Craniata</taxon>
        <taxon>Vertebrata</taxon>
        <taxon>Euteleostomi</taxon>
        <taxon>Mammalia</taxon>
        <taxon>Eutheria</taxon>
        <taxon>Laurasiatheria</taxon>
        <taxon>Artiodactyla</taxon>
        <taxon>Whippomorpha</taxon>
        <taxon>Cetacea</taxon>
        <taxon>Mysticeti</taxon>
        <taxon>Balaenopteridae</taxon>
        <taxon>Balaenoptera</taxon>
    </lineage>
</organism>
<protein>
    <recommendedName>
        <fullName evidence="3">Spermatogenesis-associated protein 19, mitochondrial</fullName>
    </recommendedName>
</protein>
<gene>
    <name evidence="1" type="ORF">E2I00_000447</name>
</gene>
<evidence type="ECO:0008006" key="3">
    <source>
        <dbReference type="Google" id="ProtNLM"/>
    </source>
</evidence>
<evidence type="ECO:0000313" key="1">
    <source>
        <dbReference type="EMBL" id="KAB0403434.1"/>
    </source>
</evidence>
<accession>A0A6A1Q812</accession>
<proteinExistence type="predicted"/>
<dbReference type="AlphaFoldDB" id="A0A6A1Q812"/>
<dbReference type="PANTHER" id="PTHR36468">
    <property type="entry name" value="SPERMATOGENESIS-ASSOCIATED PROTEIN 19, MITOCHONDRIAL"/>
    <property type="match status" value="1"/>
</dbReference>
<dbReference type="InterPro" id="IPR028219">
    <property type="entry name" value="SPATA19"/>
</dbReference>
<reference evidence="1 2" key="1">
    <citation type="journal article" date="2019" name="PLoS ONE">
        <title>Genomic analyses reveal an absence of contemporary introgressive admixture between fin whales and blue whales, despite known hybrids.</title>
        <authorList>
            <person name="Westbury M.V."/>
            <person name="Petersen B."/>
            <person name="Lorenzen E.D."/>
        </authorList>
    </citation>
    <scope>NUCLEOTIDE SEQUENCE [LARGE SCALE GENOMIC DNA]</scope>
    <source>
        <strain evidence="1">FinWhale-01</strain>
    </source>
</reference>
<dbReference type="Proteomes" id="UP000437017">
    <property type="component" value="Unassembled WGS sequence"/>
</dbReference>
<comment type="caution">
    <text evidence="1">The sequence shown here is derived from an EMBL/GenBank/DDBJ whole genome shotgun (WGS) entry which is preliminary data.</text>
</comment>
<evidence type="ECO:0000313" key="2">
    <source>
        <dbReference type="Proteomes" id="UP000437017"/>
    </source>
</evidence>
<dbReference type="PANTHER" id="PTHR36468:SF1">
    <property type="entry name" value="SPERMATOGENESIS-ASSOCIATED PROTEIN 19, MITOCHONDRIAL"/>
    <property type="match status" value="1"/>
</dbReference>
<dbReference type="Pfam" id="PF15212">
    <property type="entry name" value="SPATA19"/>
    <property type="match status" value="1"/>
</dbReference>
<dbReference type="GO" id="GO:0097225">
    <property type="term" value="C:sperm midpiece"/>
    <property type="evidence" value="ECO:0007669"/>
    <property type="project" value="TreeGrafter"/>
</dbReference>